<dbReference type="SUPFAM" id="SSF48371">
    <property type="entry name" value="ARM repeat"/>
    <property type="match status" value="1"/>
</dbReference>
<dbReference type="GO" id="GO:0003730">
    <property type="term" value="F:mRNA 3'-UTR binding"/>
    <property type="evidence" value="ECO:0007669"/>
    <property type="project" value="TreeGrafter"/>
</dbReference>
<feature type="compositionally biased region" description="Polar residues" evidence="3">
    <location>
        <begin position="418"/>
        <end position="434"/>
    </location>
</feature>
<evidence type="ECO:0000256" key="2">
    <source>
        <dbReference type="PROSITE-ProRule" id="PRU00317"/>
    </source>
</evidence>
<feature type="compositionally biased region" description="Gly residues" evidence="3">
    <location>
        <begin position="1028"/>
        <end position="1041"/>
    </location>
</feature>
<name>A0A9P6RBX4_9FUNG</name>
<keyword evidence="6" id="KW-1185">Reference proteome</keyword>
<organism evidence="5 6">
    <name type="scientific">Dissophora globulifera</name>
    <dbReference type="NCBI Taxonomy" id="979702"/>
    <lineage>
        <taxon>Eukaryota</taxon>
        <taxon>Fungi</taxon>
        <taxon>Fungi incertae sedis</taxon>
        <taxon>Mucoromycota</taxon>
        <taxon>Mortierellomycotina</taxon>
        <taxon>Mortierellomycetes</taxon>
        <taxon>Mortierellales</taxon>
        <taxon>Mortierellaceae</taxon>
        <taxon>Dissophora</taxon>
    </lineage>
</organism>
<keyword evidence="1" id="KW-0677">Repeat</keyword>
<proteinExistence type="predicted"/>
<dbReference type="InterPro" id="IPR033133">
    <property type="entry name" value="PUM-HD"/>
</dbReference>
<feature type="domain" description="PUM-HD" evidence="4">
    <location>
        <begin position="611"/>
        <end position="1015"/>
    </location>
</feature>
<feature type="repeat" description="Pumilio" evidence="2">
    <location>
        <begin position="820"/>
        <end position="859"/>
    </location>
</feature>
<dbReference type="InterPro" id="IPR016024">
    <property type="entry name" value="ARM-type_fold"/>
</dbReference>
<evidence type="ECO:0000313" key="6">
    <source>
        <dbReference type="Proteomes" id="UP000738325"/>
    </source>
</evidence>
<reference evidence="5" key="1">
    <citation type="journal article" date="2020" name="Fungal Divers.">
        <title>Resolving the Mortierellaceae phylogeny through synthesis of multi-gene phylogenetics and phylogenomics.</title>
        <authorList>
            <person name="Vandepol N."/>
            <person name="Liber J."/>
            <person name="Desiro A."/>
            <person name="Na H."/>
            <person name="Kennedy M."/>
            <person name="Barry K."/>
            <person name="Grigoriev I.V."/>
            <person name="Miller A.N."/>
            <person name="O'Donnell K."/>
            <person name="Stajich J.E."/>
            <person name="Bonito G."/>
        </authorList>
    </citation>
    <scope>NUCLEOTIDE SEQUENCE</scope>
    <source>
        <strain evidence="5">REB-010B</strain>
    </source>
</reference>
<protein>
    <recommendedName>
        <fullName evidence="4">PUM-HD domain-containing protein</fullName>
    </recommendedName>
</protein>
<evidence type="ECO:0000256" key="1">
    <source>
        <dbReference type="ARBA" id="ARBA00022737"/>
    </source>
</evidence>
<dbReference type="SMART" id="SM00025">
    <property type="entry name" value="Pumilio"/>
    <property type="match status" value="8"/>
</dbReference>
<feature type="repeat" description="Pumilio" evidence="2">
    <location>
        <begin position="784"/>
        <end position="819"/>
    </location>
</feature>
<feature type="region of interest" description="Disordered" evidence="3">
    <location>
        <begin position="396"/>
        <end position="450"/>
    </location>
</feature>
<feature type="region of interest" description="Disordered" evidence="3">
    <location>
        <begin position="203"/>
        <end position="228"/>
    </location>
</feature>
<dbReference type="PROSITE" id="PS50302">
    <property type="entry name" value="PUM"/>
    <property type="match status" value="5"/>
</dbReference>
<feature type="repeat" description="Pumilio" evidence="2">
    <location>
        <begin position="672"/>
        <end position="707"/>
    </location>
</feature>
<sequence length="1064" mass="115186">MLGNGYKERLSNAQSNIDSLLLNLAKQQQQQHPLVSEDNEPSMLDSPFKHSFATKLMNAPSSVGGSNALSLPPAPAPVLESNSSSRATFQKQQTQPQQQQQQQPNRVSRLPSASLNLGRIADQFPEVGLLEPSSSSSSVGNAFERRGSRSNIDDFSTACEPQQLHQLQHLRHSQYESSVFGSGGMGFHWDTLSNSLLRGNNNNANSTAFTGSTRSSSNTPMSSSPSLESRSVADAQFLASGSGHSASSAISSGTMVNAVMVIQRTSDATGATFVVEKVDLESLQQTCLRQSAEINQLKELMTKMLLNAEEDRCKLRQRDREIEELMGMRPQQQQQKQQQTLSLTTNVTAGAASTIATIGAEQLHQQQQQTTGNVLGIPADDLYESNLSYACNAGGPPLASSASPSSSSSVSIRNLSSMPSRSDSIASIQSQQPLSHHHHHHHPNNLGLKINTSSSQSLIYQQQYHGLMDMVDSPLSSEYSLPDVAATSGGLTPTGSTGRGLVGAQHGYSSQPIFPLLSHRSSGSFSSSATTATRSAFDSPAVEQQGSYPWSVSGGLSHSQSWAEDMTGGYGYDSNVSSPVQFQHGGMGASTGYDPNFINQQYSHGGAPQQHHHQGLHTQRNSYRRHGDKPVHLDYQMCVDRILQATDQQASIHLQQKLKTSPPEQKIQIIDAILGQAYPLMSNRFGNFLIQRCFEFGSPQQIDALAQAMRGNILTLACDPFGCHVVQKAIDNVEEECKAKIVTEMFRRIRETIVHRYACHVWQKVFEIRWTDAPPAVMTYVNNAVAGKWAGVAIDETGSLVVQNIFENCAEHDKRPVLNEILQSVTTIAKGQWGNWVIQHILEHGAPGDRATVTQKILEDAVNLSLDQYASKVVEKTLRMAAFHSSASSSLVAAAVVSGSNLEKLNSNAQAGSEDLTEVNAPPTVTVNGTTIRLTQEEVMSQYIHIVCDGVQDRPRIPLIDIAADQYGNYIVQYILTNAGPQHRETCAVLIKRHMVSLRGSKYGQKVAFMVERWRGSPFAGNNNNNHGGSGNGSSLGGGSYGSKSGSGLEGGNGGNGGGRRQRW</sequence>
<dbReference type="GO" id="GO:0005737">
    <property type="term" value="C:cytoplasm"/>
    <property type="evidence" value="ECO:0007669"/>
    <property type="project" value="TreeGrafter"/>
</dbReference>
<dbReference type="GO" id="GO:0010608">
    <property type="term" value="P:post-transcriptional regulation of gene expression"/>
    <property type="evidence" value="ECO:0007669"/>
    <property type="project" value="TreeGrafter"/>
</dbReference>
<comment type="caution">
    <text evidence="5">The sequence shown here is derived from an EMBL/GenBank/DDBJ whole genome shotgun (WGS) entry which is preliminary data.</text>
</comment>
<evidence type="ECO:0000256" key="3">
    <source>
        <dbReference type="SAM" id="MobiDB-lite"/>
    </source>
</evidence>
<feature type="compositionally biased region" description="Low complexity" evidence="3">
    <location>
        <begin position="90"/>
        <end position="103"/>
    </location>
</feature>
<gene>
    <name evidence="5" type="ORF">BGZ99_008389</name>
</gene>
<feature type="compositionally biased region" description="Low complexity" evidence="3">
    <location>
        <begin position="400"/>
        <end position="417"/>
    </location>
</feature>
<dbReference type="AlphaFoldDB" id="A0A9P6RBX4"/>
<dbReference type="InterPro" id="IPR011989">
    <property type="entry name" value="ARM-like"/>
</dbReference>
<dbReference type="EMBL" id="JAAAIP010000647">
    <property type="protein sequence ID" value="KAG0314058.1"/>
    <property type="molecule type" value="Genomic_DNA"/>
</dbReference>
<dbReference type="OrthoDB" id="668540at2759"/>
<dbReference type="InterPro" id="IPR001313">
    <property type="entry name" value="Pumilio_RNA-bd_rpt"/>
</dbReference>
<accession>A0A9P6RBX4</accession>
<feature type="compositionally biased region" description="Gly residues" evidence="3">
    <location>
        <begin position="1048"/>
        <end position="1064"/>
    </location>
</feature>
<evidence type="ECO:0000313" key="5">
    <source>
        <dbReference type="EMBL" id="KAG0314058.1"/>
    </source>
</evidence>
<dbReference type="Proteomes" id="UP000738325">
    <property type="component" value="Unassembled WGS sequence"/>
</dbReference>
<feature type="region of interest" description="Disordered" evidence="3">
    <location>
        <begin position="1019"/>
        <end position="1064"/>
    </location>
</feature>
<dbReference type="PANTHER" id="PTHR12537">
    <property type="entry name" value="RNA BINDING PROTEIN PUMILIO-RELATED"/>
    <property type="match status" value="1"/>
</dbReference>
<dbReference type="PROSITE" id="PS50303">
    <property type="entry name" value="PUM_HD"/>
    <property type="match status" value="1"/>
</dbReference>
<dbReference type="InterPro" id="IPR033712">
    <property type="entry name" value="Pumilio_RNA-bd"/>
</dbReference>
<feature type="repeat" description="Pumilio" evidence="2">
    <location>
        <begin position="708"/>
        <end position="743"/>
    </location>
</feature>
<dbReference type="Gene3D" id="1.25.10.10">
    <property type="entry name" value="Leucine-rich Repeat Variant"/>
    <property type="match status" value="1"/>
</dbReference>
<dbReference type="CDD" id="cd07920">
    <property type="entry name" value="Pumilio"/>
    <property type="match status" value="1"/>
</dbReference>
<feature type="region of interest" description="Disordered" evidence="3">
    <location>
        <begin position="28"/>
        <end position="47"/>
    </location>
</feature>
<feature type="region of interest" description="Disordered" evidence="3">
    <location>
        <begin position="61"/>
        <end position="109"/>
    </location>
</feature>
<feature type="compositionally biased region" description="Polar residues" evidence="3">
    <location>
        <begin position="80"/>
        <end position="89"/>
    </location>
</feature>
<dbReference type="PANTHER" id="PTHR12537:SF48">
    <property type="entry name" value="MEIOTIC COILED-COIL PROTEIN 2"/>
    <property type="match status" value="1"/>
</dbReference>
<dbReference type="Pfam" id="PF00806">
    <property type="entry name" value="PUF"/>
    <property type="match status" value="8"/>
</dbReference>
<evidence type="ECO:0000259" key="4">
    <source>
        <dbReference type="PROSITE" id="PS50303"/>
    </source>
</evidence>
<feature type="repeat" description="Pumilio" evidence="2">
    <location>
        <begin position="954"/>
        <end position="992"/>
    </location>
</feature>